<dbReference type="Pfam" id="PF13569">
    <property type="entry name" value="DUF4132"/>
    <property type="match status" value="1"/>
</dbReference>
<sequence length="707" mass="78956">MLTRLSDNPESAELPRSGMWLGTWLARLGSVPGRVLAYARGRLAVGHPPTEAVAPQRPPVLIPGEPWADQAIAEVAVMVPEHTRCWEELLRHALALTSARPARKWRTRARELLDSLGADEVFARTDRWLTSYATAPPGRTHEHNDNAVRGLLWLRTVAPEEGTSPRLLGAVVEGALVREGRTGPRGARVAGAAVHVLSTLDSDPALAELVRLASRITYKATLRQLDRALQAKADALGITRAEIDEIAVPHHGLTTIGRGVQDIGDARVELLVEPTRVRAIWRDNTGTATKSVPASVRDDHADELRARIKDIDKALAEQKARLELLFLEHRVWRFDQWRTRYLDHPLVGTIARRLIWIVGVTPCVYYDGKLRGLDGEPVHARPSDDVALWHPIDHDTDEVLEWRELLAEQGVVQPFKQAHREVYPLTEAERNTGLYSTRFAAHILKQRQFHALTAARGWSNQPRSTVDVSCPPTVRELPEWGLRAEFWVDGLGEDHDAGVTRSGSYHYVETEHIRFYPIQAPENVAYAPGRGYAQWDDVNDELAEPLPLADVPPLVLSEVLRDVDLFVDGASIGNDPAWQDDGADTCYREYWDSYGFGELSTTALTRREVVRRVVPRLAIADRCTVTDRFLEVRGDLRSYRIHLGSGNVLMTPNDQYLCVLPRQAKDVDGLARLPFEGDRMLNLVLGKAFLLAEDTAITDPTIAGQLR</sequence>
<reference evidence="3 4" key="1">
    <citation type="submission" date="2024-09" db="EMBL/GenBank/DDBJ databases">
        <authorList>
            <person name="Sun Q."/>
            <person name="Mori K."/>
        </authorList>
    </citation>
    <scope>NUCLEOTIDE SEQUENCE [LARGE SCALE GENOMIC DNA]</scope>
    <source>
        <strain evidence="3 4">TBRC 7907</strain>
    </source>
</reference>
<name>A0ABV6A4J2_9PSEU</name>
<dbReference type="InterPro" id="IPR025406">
    <property type="entry name" value="DUF4132"/>
</dbReference>
<proteinExistence type="predicted"/>
<protein>
    <submittedName>
        <fullName evidence="3">DUF4132 domain-containing protein</fullName>
    </submittedName>
</protein>
<evidence type="ECO:0000259" key="1">
    <source>
        <dbReference type="Pfam" id="PF13569"/>
    </source>
</evidence>
<gene>
    <name evidence="3" type="ORF">ACFFQA_29195</name>
</gene>
<keyword evidence="4" id="KW-1185">Reference proteome</keyword>
<dbReference type="EMBL" id="JBHLZU010000026">
    <property type="protein sequence ID" value="MFB9908028.1"/>
    <property type="molecule type" value="Genomic_DNA"/>
</dbReference>
<evidence type="ECO:0000259" key="2">
    <source>
        <dbReference type="Pfam" id="PF24879"/>
    </source>
</evidence>
<dbReference type="InterPro" id="IPR056639">
    <property type="entry name" value="DUF7737"/>
</dbReference>
<evidence type="ECO:0000313" key="4">
    <source>
        <dbReference type="Proteomes" id="UP001589693"/>
    </source>
</evidence>
<feature type="domain" description="DUF4132" evidence="1">
    <location>
        <begin position="286"/>
        <end position="458"/>
    </location>
</feature>
<dbReference type="Proteomes" id="UP001589693">
    <property type="component" value="Unassembled WGS sequence"/>
</dbReference>
<accession>A0ABV6A4J2</accession>
<dbReference type="RefSeq" id="WP_377859216.1">
    <property type="nucleotide sequence ID" value="NZ_JBHLZU010000026.1"/>
</dbReference>
<organism evidence="3 4">
    <name type="scientific">Allokutzneria oryzae</name>
    <dbReference type="NCBI Taxonomy" id="1378989"/>
    <lineage>
        <taxon>Bacteria</taxon>
        <taxon>Bacillati</taxon>
        <taxon>Actinomycetota</taxon>
        <taxon>Actinomycetes</taxon>
        <taxon>Pseudonocardiales</taxon>
        <taxon>Pseudonocardiaceae</taxon>
        <taxon>Allokutzneria</taxon>
    </lineage>
</organism>
<dbReference type="Pfam" id="PF24879">
    <property type="entry name" value="DUF7737"/>
    <property type="match status" value="1"/>
</dbReference>
<evidence type="ECO:0000313" key="3">
    <source>
        <dbReference type="EMBL" id="MFB9908028.1"/>
    </source>
</evidence>
<comment type="caution">
    <text evidence="3">The sequence shown here is derived from an EMBL/GenBank/DDBJ whole genome shotgun (WGS) entry which is preliminary data.</text>
</comment>
<feature type="domain" description="DUF7737" evidence="2">
    <location>
        <begin position="605"/>
        <end position="706"/>
    </location>
</feature>